<dbReference type="EMBL" id="RCZG01000008">
    <property type="protein sequence ID" value="TPG32429.1"/>
    <property type="molecule type" value="Genomic_DNA"/>
</dbReference>
<feature type="domain" description="2,4-diaminopentanoate dehydrogenase C-terminal" evidence="1">
    <location>
        <begin position="172"/>
        <end position="376"/>
    </location>
</feature>
<dbReference type="Proteomes" id="UP000320095">
    <property type="component" value="Unassembled WGS sequence"/>
</dbReference>
<keyword evidence="3" id="KW-1185">Reference proteome</keyword>
<evidence type="ECO:0000313" key="2">
    <source>
        <dbReference type="EMBL" id="TPG32429.1"/>
    </source>
</evidence>
<sequence>MDALPFYPFVLDAAVRDRKVEDMPMKVIQWGAGYTGAHALRYLINNPAYEVVGVKCFTAAKEGTDAGEIAGLGPIGVAATRDVDALLATNADVVLYMPRDALTDPSVADSPSRGWYVDLLPILASGKNVISPICSATHYRHLADPEGFLAGLNEACATGRSTVAFFGLDPGFLTDALPLTMAGAVGEVTQIRTYEVLLYAEYTEAETLSMLGFGARPQDLPPEGIESLKVSWGGVPYLVAEATGVLIEDITVDIDVALSPDTFTSPGGVTIGEGTIAGIKFSVSGISGGAPVVVVNHVTRMRADIGPDWPNVGTVGGYRIEIDSFPPFVGDFPLGLPGGTGSSFDDAMAMTAARCVNAIDAVVAASPGYKTFLDLAPLVGQHTIKAAAVSV</sequence>
<name>A0A502E646_9MYCO</name>
<evidence type="ECO:0000259" key="1">
    <source>
        <dbReference type="Pfam" id="PF19328"/>
    </source>
</evidence>
<comment type="caution">
    <text evidence="2">The sequence shown here is derived from an EMBL/GenBank/DDBJ whole genome shotgun (WGS) entry which is preliminary data.</text>
</comment>
<dbReference type="AlphaFoldDB" id="A0A502E646"/>
<gene>
    <name evidence="2" type="ORF">EAH80_19325</name>
</gene>
<dbReference type="InterPro" id="IPR036291">
    <property type="entry name" value="NAD(P)-bd_dom_sf"/>
</dbReference>
<keyword evidence="2" id="KW-0808">Transferase</keyword>
<keyword evidence="2" id="KW-0418">Kinase</keyword>
<reference evidence="2 3" key="1">
    <citation type="journal article" date="2019" name="Environ. Microbiol.">
        <title>Species interactions and distinct microbial communities in high Arctic permafrost affected cryosols are associated with the CH4 and CO2 gas fluxes.</title>
        <authorList>
            <person name="Altshuler I."/>
            <person name="Hamel J."/>
            <person name="Turney S."/>
            <person name="Magnuson E."/>
            <person name="Levesque R."/>
            <person name="Greer C."/>
            <person name="Whyte L.G."/>
        </authorList>
    </citation>
    <scope>NUCLEOTIDE SEQUENCE [LARGE SCALE GENOMIC DNA]</scope>
    <source>
        <strain evidence="2 3">S5.20</strain>
    </source>
</reference>
<dbReference type="GO" id="GO:0016301">
    <property type="term" value="F:kinase activity"/>
    <property type="evidence" value="ECO:0007669"/>
    <property type="project" value="UniProtKB-KW"/>
</dbReference>
<accession>A0A502E646</accession>
<organism evidence="2 3">
    <name type="scientific">Mycolicibacterium hodleri</name>
    <dbReference type="NCBI Taxonomy" id="49897"/>
    <lineage>
        <taxon>Bacteria</taxon>
        <taxon>Bacillati</taxon>
        <taxon>Actinomycetota</taxon>
        <taxon>Actinomycetes</taxon>
        <taxon>Mycobacteriales</taxon>
        <taxon>Mycobacteriaceae</taxon>
        <taxon>Mycolicibacterium</taxon>
    </lineage>
</organism>
<protein>
    <submittedName>
        <fullName evidence="2">Diacylglycerol kinase</fullName>
    </submittedName>
</protein>
<dbReference type="Gene3D" id="3.40.50.720">
    <property type="entry name" value="NAD(P)-binding Rossmann-like Domain"/>
    <property type="match status" value="1"/>
</dbReference>
<proteinExistence type="predicted"/>
<dbReference type="InterPro" id="IPR045760">
    <property type="entry name" value="DAP_DH_C"/>
</dbReference>
<evidence type="ECO:0000313" key="3">
    <source>
        <dbReference type="Proteomes" id="UP000320095"/>
    </source>
</evidence>
<dbReference type="SUPFAM" id="SSF51735">
    <property type="entry name" value="NAD(P)-binding Rossmann-fold domains"/>
    <property type="match status" value="1"/>
</dbReference>
<dbReference type="Pfam" id="PF19328">
    <property type="entry name" value="DAP_DH_C"/>
    <property type="match status" value="1"/>
</dbReference>